<reference evidence="2 3" key="1">
    <citation type="submission" date="2015-09" db="EMBL/GenBank/DDBJ databases">
        <title>Genome announcement of multiple Pseudomonas syringae strains.</title>
        <authorList>
            <person name="Thakur S."/>
            <person name="Wang P.W."/>
            <person name="Gong Y."/>
            <person name="Weir B.S."/>
            <person name="Guttman D.S."/>
        </authorList>
    </citation>
    <scope>NUCLEOTIDE SEQUENCE [LARGE SCALE GENOMIC DNA]</scope>
    <source>
        <strain evidence="2 3">ICMP3963</strain>
    </source>
</reference>
<feature type="region of interest" description="Disordered" evidence="1">
    <location>
        <begin position="1"/>
        <end position="25"/>
    </location>
</feature>
<gene>
    <name evidence="2" type="ORF">ALO40_03249</name>
</gene>
<evidence type="ECO:0000313" key="2">
    <source>
        <dbReference type="EMBL" id="KPZ11902.1"/>
    </source>
</evidence>
<dbReference type="PATRIC" id="fig|251703.9.peg.4562"/>
<evidence type="ECO:0000313" key="3">
    <source>
        <dbReference type="Proteomes" id="UP000050317"/>
    </source>
</evidence>
<dbReference type="Proteomes" id="UP000050317">
    <property type="component" value="Unassembled WGS sequence"/>
</dbReference>
<name>A0A0Q0JBT9_9PSED</name>
<accession>A0A0Q0JBT9</accession>
<dbReference type="AlphaFoldDB" id="A0A0Q0JBT9"/>
<protein>
    <submittedName>
        <fullName evidence="2">Uncharacterized protein</fullName>
    </submittedName>
</protein>
<evidence type="ECO:0000256" key="1">
    <source>
        <dbReference type="SAM" id="MobiDB-lite"/>
    </source>
</evidence>
<sequence>MYSSFGWPQATSSGQIDDGSGANQGEYVGLEPAQYGFGVGWCPLGTHSPVPIQCYIFECAAVDSSGGLGVALWLNGANAIRQLSFRLEPFRHQESKKFLNI</sequence>
<proteinExistence type="predicted"/>
<organism evidence="2 3">
    <name type="scientific">Pseudomonas syringae pv. viburni</name>
    <dbReference type="NCBI Taxonomy" id="251703"/>
    <lineage>
        <taxon>Bacteria</taxon>
        <taxon>Pseudomonadati</taxon>
        <taxon>Pseudomonadota</taxon>
        <taxon>Gammaproteobacteria</taxon>
        <taxon>Pseudomonadales</taxon>
        <taxon>Pseudomonadaceae</taxon>
        <taxon>Pseudomonas</taxon>
    </lineage>
</organism>
<comment type="caution">
    <text evidence="2">The sequence shown here is derived from an EMBL/GenBank/DDBJ whole genome shotgun (WGS) entry which is preliminary data.</text>
</comment>
<dbReference type="EMBL" id="LJRR01000344">
    <property type="protein sequence ID" value="KPZ11902.1"/>
    <property type="molecule type" value="Genomic_DNA"/>
</dbReference>